<dbReference type="InterPro" id="IPR007720">
    <property type="entry name" value="PigQ/GPI1"/>
</dbReference>
<name>A0A9W8TGC4_9AGAR</name>
<dbReference type="EMBL" id="JANKHO010000024">
    <property type="protein sequence ID" value="KAJ3517281.1"/>
    <property type="molecule type" value="Genomic_DNA"/>
</dbReference>
<feature type="transmembrane region" description="Helical" evidence="1">
    <location>
        <begin position="266"/>
        <end position="287"/>
    </location>
</feature>
<organism evidence="2 3">
    <name type="scientific">Agrocybe chaxingu</name>
    <dbReference type="NCBI Taxonomy" id="84603"/>
    <lineage>
        <taxon>Eukaryota</taxon>
        <taxon>Fungi</taxon>
        <taxon>Dikarya</taxon>
        <taxon>Basidiomycota</taxon>
        <taxon>Agaricomycotina</taxon>
        <taxon>Agaricomycetes</taxon>
        <taxon>Agaricomycetidae</taxon>
        <taxon>Agaricales</taxon>
        <taxon>Agaricineae</taxon>
        <taxon>Strophariaceae</taxon>
        <taxon>Agrocybe</taxon>
    </lineage>
</organism>
<reference evidence="2" key="1">
    <citation type="submission" date="2022-07" db="EMBL/GenBank/DDBJ databases">
        <title>Genome Sequence of Agrocybe chaxingu.</title>
        <authorList>
            <person name="Buettner E."/>
        </authorList>
    </citation>
    <scope>NUCLEOTIDE SEQUENCE</scope>
    <source>
        <strain evidence="2">MP-N11</strain>
    </source>
</reference>
<evidence type="ECO:0008006" key="4">
    <source>
        <dbReference type="Google" id="ProtNLM"/>
    </source>
</evidence>
<dbReference type="Pfam" id="PF05024">
    <property type="entry name" value="Gpi1"/>
    <property type="match status" value="1"/>
</dbReference>
<evidence type="ECO:0000313" key="2">
    <source>
        <dbReference type="EMBL" id="KAJ3517281.1"/>
    </source>
</evidence>
<evidence type="ECO:0000256" key="1">
    <source>
        <dbReference type="SAM" id="Phobius"/>
    </source>
</evidence>
<keyword evidence="3" id="KW-1185">Reference proteome</keyword>
<comment type="caution">
    <text evidence="2">The sequence shown here is derived from an EMBL/GenBank/DDBJ whole genome shotgun (WGS) entry which is preliminary data.</text>
</comment>
<sequence length="498" mass="56601">MPQDYSFVLYKSHATDSLRFYTLDPLRTSVRPASFRDPYNSLSNYDFTRPSKRREDHAINNVLNTSYVIQHVVTTRTPRRLLLLPKTASFLLTLASTTQSHLFSPLAHLLSLLRHVALLATNMPILPQAMSGVEEYSLQQLDVRLEQATFFATHVANLQRHTIHDVAGYSLRYTDFFNMVWLIMNDITLGLAFGTFLRENSVVLANMTNSATQALLANLPRTTLYWLDSWPAGLKLNAELSRFYLTTLVGVIDTWESLLPPLSPTFFRLLAVCSSLGGLTLALALMSDILSVVLTAHLRLAYELTRAVYWAAGVRMGGGLLWGIFRGKRHNVLRKRTDSWAYDIDQLLFGTVLFTLLAFLFPTALVYYVLFAGLRLVTLLVQAVLETLLAFMHHFPLFALMLRVKDPHRLPRGVYFKLITSSTKSKDSARHKPYLSLESQPLSLSAIFFQYNELWARLARHYNPLRLLYRVLAGKHLSSIPPYSIRYVADPEGCAKPR</sequence>
<keyword evidence="1" id="KW-0472">Membrane</keyword>
<gene>
    <name evidence="2" type="ORF">NLJ89_g598</name>
</gene>
<proteinExistence type="predicted"/>
<feature type="transmembrane region" description="Helical" evidence="1">
    <location>
        <begin position="346"/>
        <end position="370"/>
    </location>
</feature>
<dbReference type="PANTHER" id="PTHR21329:SF3">
    <property type="entry name" value="PHOSPHATIDYLINOSITOL N-ACETYLGLUCOSAMINYLTRANSFERASE SUBUNIT Q"/>
    <property type="match status" value="1"/>
</dbReference>
<dbReference type="GO" id="GO:0016020">
    <property type="term" value="C:membrane"/>
    <property type="evidence" value="ECO:0007669"/>
    <property type="project" value="InterPro"/>
</dbReference>
<dbReference type="AlphaFoldDB" id="A0A9W8TGC4"/>
<feature type="transmembrane region" description="Helical" evidence="1">
    <location>
        <begin position="307"/>
        <end position="325"/>
    </location>
</feature>
<keyword evidence="1" id="KW-1133">Transmembrane helix</keyword>
<accession>A0A9W8TGC4</accession>
<dbReference type="GO" id="GO:0006506">
    <property type="term" value="P:GPI anchor biosynthetic process"/>
    <property type="evidence" value="ECO:0007669"/>
    <property type="project" value="InterPro"/>
</dbReference>
<dbReference type="OrthoDB" id="70250at2759"/>
<dbReference type="GO" id="GO:0005783">
    <property type="term" value="C:endoplasmic reticulum"/>
    <property type="evidence" value="ECO:0007669"/>
    <property type="project" value="TreeGrafter"/>
</dbReference>
<dbReference type="PANTHER" id="PTHR21329">
    <property type="entry name" value="PHOSPHATIDYLINOSITOL N-ACETYLGLUCOSAMINYLTRANSFERASE SUBUNIT Q-RELATED"/>
    <property type="match status" value="1"/>
</dbReference>
<protein>
    <recommendedName>
        <fullName evidence="4">Gpi1-domain-containing protein</fullName>
    </recommendedName>
</protein>
<evidence type="ECO:0000313" key="3">
    <source>
        <dbReference type="Proteomes" id="UP001148786"/>
    </source>
</evidence>
<keyword evidence="1" id="KW-0812">Transmembrane</keyword>
<dbReference type="Proteomes" id="UP001148786">
    <property type="component" value="Unassembled WGS sequence"/>
</dbReference>
<feature type="transmembrane region" description="Helical" evidence="1">
    <location>
        <begin position="376"/>
        <end position="402"/>
    </location>
</feature>